<organism evidence="3 4">
    <name type="scientific">Candidatus Alloenteromonas pullistercoris</name>
    <dbReference type="NCBI Taxonomy" id="2840785"/>
    <lineage>
        <taxon>Bacteria</taxon>
        <taxon>Bacillati</taxon>
        <taxon>Bacillota</taxon>
        <taxon>Bacillota incertae sedis</taxon>
        <taxon>Candidatus Alloenteromonas</taxon>
    </lineage>
</organism>
<dbReference type="InterPro" id="IPR007167">
    <property type="entry name" value="Fe-transptr_FeoA-like"/>
</dbReference>
<dbReference type="Pfam" id="PF04023">
    <property type="entry name" value="FeoA"/>
    <property type="match status" value="1"/>
</dbReference>
<dbReference type="PANTHER" id="PTHR42954:SF2">
    <property type="entry name" value="FE(2+) TRANSPORT PROTEIN A"/>
    <property type="match status" value="1"/>
</dbReference>
<dbReference type="SUPFAM" id="SSF50037">
    <property type="entry name" value="C-terminal domain of transcriptional repressors"/>
    <property type="match status" value="1"/>
</dbReference>
<comment type="caution">
    <text evidence="3">The sequence shown here is derived from an EMBL/GenBank/DDBJ whole genome shotgun (WGS) entry which is preliminary data.</text>
</comment>
<gene>
    <name evidence="3" type="ORF">IAC61_02595</name>
</gene>
<sequence>MNVSELRIGEKRKIAKVGGVGVVRHRLLEMGIIPGTQVSVTKKAPLGDPIQIHIRGYELSIRKEDALLIELSEEEEKR</sequence>
<keyword evidence="1" id="KW-0408">Iron</keyword>
<accession>A0A9D9DJB6</accession>
<name>A0A9D9DJB6_9FIRM</name>
<dbReference type="InterPro" id="IPR008988">
    <property type="entry name" value="Transcriptional_repressor_C"/>
</dbReference>
<protein>
    <submittedName>
        <fullName evidence="3">Ferrous iron transport protein A</fullName>
    </submittedName>
</protein>
<dbReference type="SMART" id="SM00899">
    <property type="entry name" value="FeoA"/>
    <property type="match status" value="1"/>
</dbReference>
<dbReference type="EMBL" id="JADINA010000019">
    <property type="protein sequence ID" value="MBO8426194.1"/>
    <property type="molecule type" value="Genomic_DNA"/>
</dbReference>
<proteinExistence type="predicted"/>
<dbReference type="InterPro" id="IPR038157">
    <property type="entry name" value="FeoA_core_dom"/>
</dbReference>
<dbReference type="GO" id="GO:0046914">
    <property type="term" value="F:transition metal ion binding"/>
    <property type="evidence" value="ECO:0007669"/>
    <property type="project" value="InterPro"/>
</dbReference>
<evidence type="ECO:0000259" key="2">
    <source>
        <dbReference type="SMART" id="SM00899"/>
    </source>
</evidence>
<evidence type="ECO:0000313" key="3">
    <source>
        <dbReference type="EMBL" id="MBO8426194.1"/>
    </source>
</evidence>
<dbReference type="InterPro" id="IPR052713">
    <property type="entry name" value="FeoA"/>
</dbReference>
<reference evidence="3" key="1">
    <citation type="submission" date="2020-10" db="EMBL/GenBank/DDBJ databases">
        <authorList>
            <person name="Gilroy R."/>
        </authorList>
    </citation>
    <scope>NUCLEOTIDE SEQUENCE</scope>
    <source>
        <strain evidence="3">17113</strain>
    </source>
</reference>
<dbReference type="AlphaFoldDB" id="A0A9D9DJB6"/>
<evidence type="ECO:0000256" key="1">
    <source>
        <dbReference type="ARBA" id="ARBA00023004"/>
    </source>
</evidence>
<dbReference type="Gene3D" id="2.30.30.90">
    <property type="match status" value="1"/>
</dbReference>
<feature type="domain" description="Ferrous iron transporter FeoA-like" evidence="2">
    <location>
        <begin position="1"/>
        <end position="73"/>
    </location>
</feature>
<dbReference type="Proteomes" id="UP000823634">
    <property type="component" value="Unassembled WGS sequence"/>
</dbReference>
<evidence type="ECO:0000313" key="4">
    <source>
        <dbReference type="Proteomes" id="UP000823634"/>
    </source>
</evidence>
<reference evidence="3" key="2">
    <citation type="journal article" date="2021" name="PeerJ">
        <title>Extensive microbial diversity within the chicken gut microbiome revealed by metagenomics and culture.</title>
        <authorList>
            <person name="Gilroy R."/>
            <person name="Ravi A."/>
            <person name="Getino M."/>
            <person name="Pursley I."/>
            <person name="Horton D.L."/>
            <person name="Alikhan N.F."/>
            <person name="Baker D."/>
            <person name="Gharbi K."/>
            <person name="Hall N."/>
            <person name="Watson M."/>
            <person name="Adriaenssens E.M."/>
            <person name="Foster-Nyarko E."/>
            <person name="Jarju S."/>
            <person name="Secka A."/>
            <person name="Antonio M."/>
            <person name="Oren A."/>
            <person name="Chaudhuri R.R."/>
            <person name="La Ragione R."/>
            <person name="Hildebrand F."/>
            <person name="Pallen M.J."/>
        </authorList>
    </citation>
    <scope>NUCLEOTIDE SEQUENCE</scope>
    <source>
        <strain evidence="3">17113</strain>
    </source>
</reference>
<dbReference type="PANTHER" id="PTHR42954">
    <property type="entry name" value="FE(2+) TRANSPORT PROTEIN A"/>
    <property type="match status" value="1"/>
</dbReference>